<feature type="region of interest" description="Disordered" evidence="1">
    <location>
        <begin position="41"/>
        <end position="67"/>
    </location>
</feature>
<gene>
    <name evidence="2" type="ORF">g.76016</name>
</gene>
<feature type="compositionally biased region" description="Basic residues" evidence="1">
    <location>
        <begin position="1544"/>
        <end position="1562"/>
    </location>
</feature>
<evidence type="ECO:0000256" key="1">
    <source>
        <dbReference type="SAM" id="MobiDB-lite"/>
    </source>
</evidence>
<feature type="non-terminal residue" evidence="2">
    <location>
        <position position="1"/>
    </location>
</feature>
<feature type="non-terminal residue" evidence="2">
    <location>
        <position position="1698"/>
    </location>
</feature>
<proteinExistence type="predicted"/>
<feature type="region of interest" description="Disordered" evidence="1">
    <location>
        <begin position="1409"/>
        <end position="1698"/>
    </location>
</feature>
<organism evidence="2">
    <name type="scientific">Lygus hesperus</name>
    <name type="common">Western plant bug</name>
    <dbReference type="NCBI Taxonomy" id="30085"/>
    <lineage>
        <taxon>Eukaryota</taxon>
        <taxon>Metazoa</taxon>
        <taxon>Ecdysozoa</taxon>
        <taxon>Arthropoda</taxon>
        <taxon>Hexapoda</taxon>
        <taxon>Insecta</taxon>
        <taxon>Pterygota</taxon>
        <taxon>Neoptera</taxon>
        <taxon>Paraneoptera</taxon>
        <taxon>Hemiptera</taxon>
        <taxon>Heteroptera</taxon>
        <taxon>Panheteroptera</taxon>
        <taxon>Cimicomorpha</taxon>
        <taxon>Miridae</taxon>
        <taxon>Mirini</taxon>
        <taxon>Lygus</taxon>
    </lineage>
</organism>
<evidence type="ECO:0000313" key="2">
    <source>
        <dbReference type="EMBL" id="JAQ06077.1"/>
    </source>
</evidence>
<feature type="compositionally biased region" description="Polar residues" evidence="1">
    <location>
        <begin position="1643"/>
        <end position="1662"/>
    </location>
</feature>
<name>A0A146LGI9_LYGHE</name>
<feature type="compositionally biased region" description="Polar residues" evidence="1">
    <location>
        <begin position="788"/>
        <end position="804"/>
    </location>
</feature>
<feature type="region of interest" description="Disordered" evidence="1">
    <location>
        <begin position="279"/>
        <end position="301"/>
    </location>
</feature>
<protein>
    <submittedName>
        <fullName evidence="2">Uncharacterized protein</fullName>
    </submittedName>
</protein>
<feature type="compositionally biased region" description="Polar residues" evidence="1">
    <location>
        <begin position="284"/>
        <end position="301"/>
    </location>
</feature>
<accession>A0A146LGI9</accession>
<sequence>PTTDESVTKDLDNEVGDYTTPREEISEEAFDKILVSNITQSATDESGVGKVESGGNCGTEANPKSGIGEVEDSVVATSVEATPGDKLRIPPAELLDCRNQAIAHSAAECSEAPEVKGKREISCTIEGVCEETKIHRIIDQSKNTMEDEQRMEIGLAKEELSKVKEEDVEFTSVEKYQKKSSLDLIPKEPQLTKEETLETECTVSLEKGSNELVQKVEDQSSTQGEERTTSRVLIEDTDNITADDSETSGIADMIGGKVDKRLETDPDATQNASSLKVVKKDGTDNNPLLGTKTNTGGTESVGNLHGADSVAKLENTLTPIEPLVKNLTEKDKSTTQAVANEDECKVQITSIPVESTCSSDLEIVKSEVTKGDEVSTRLVCTSEGTSEESSTPVSIYTEPEALTIVNFDKLSFFIDRLAEIQNSSDLAPVLEKIKSLHYQLSDVFVLKSGLLCKRMDPNKDTLRIVLLKSPAVYREIVSALTEQYSELDFGEFMALIDCSFSYITVGEINAVIESLKAKQLYKKSYVQDCKIPNYDLISFTKHQLLSIQKSCEQIENKRKLLLQANGVHGWYVLKEDLVCRTPEGSLEKTVRIWTPKNEDDQMGVIRVLHEKYHDKSKEELNQILMRTFDGLRLNLTTKVYSLCPLCKKASEDKLQALDLQQKVPALASLPPEVMFKLRQSQMASSVYKSQIDLLSRGQSRHGSRYILENSLLCKLVECGDEKKFRVVIPSSHTSELLGVLHGVYHRKSLEEFIKFVGGFLAVAEKFCHEAFSNCRLCKGYFENSSKSSVQTGSRQENEKSTQQGPVKIQEKTKEEVLKWMITVHGKDRCKQLSKTLQSFSAILPLLIKWQSECKETRELISVLNQWPTKTNGVHLIFEEVLFMIKPKKSSTEIIVSYIKNIRYLLVTALHSNYHNWQVDKLVDIVNKNFDITLTEETALSLIDLYCSICKEKAESSGSKFKKLKKSKRDMDSELANFYTSIEPLLEDDVTQSSEKSQVRIDDALPSDDTLVLDKKKESSEEKVEKGVVDPNIEAALSEILPILVDLPNSVVDFIHQEQVKDVHFREIISVLENIEPRYNEYYALVSSLLCKRSDDTSKQVWRVALPKSPLLTMTSTLHRHYHHLNRSELLDMVNKFAVITDDVVEHAFLHCKKCRKTSHTTEKKTDVNKEIQVHCENLKRKMENVSKLVPDVIKWQSESPDVVELKRKCQTGTLSCGGYQTLVYENILFKIIYKNNKKKVMCPVYKIMLPECLNNDAIVIRFHTLYHNLAVTQLMDLIKKTFEINVDCKSLTDTIVRLCDLCKNSDVPSTNVKRKKKRKSKISEVTAEEETELEPIKEHTAVITPAASKVEASKPQKELKVVLLRLTEKEINSQLHPKKKIKGITDVLDDTNKIEDEKVDILPNKLDEGKSKSIETSGHVTKEGCSGESKLDGQDSKNGQLVTGKSEDVEPSKHHKEKVKTNEGRSKKAKKKDGAIKQNEQDPEEGPSGETEPKIVQVFSLVQKEETIVSEQKEETPEKLGESPLELKPKLKREEEDSDSSGPLKKRPRKKAPSVKQKKRCKTPIFDSSDDEKVTGGTSERAADKVKSNEQGSSKKGRKRERAVRRTDAGSKIDSVKTAPQCEPVLVCTNVNDGVATDKEDSINNQQPDSSNQEEVKNTIQPKSHGKSDETPQDIGTCTSNIDASKIEDPKGTDIGTC</sequence>
<dbReference type="EMBL" id="GDHC01012552">
    <property type="protein sequence ID" value="JAQ06077.1"/>
    <property type="molecule type" value="Transcribed_RNA"/>
</dbReference>
<feature type="compositionally biased region" description="Polar residues" evidence="1">
    <location>
        <begin position="1674"/>
        <end position="1683"/>
    </location>
</feature>
<feature type="compositionally biased region" description="Basic and acidic residues" evidence="1">
    <location>
        <begin position="1"/>
        <end position="12"/>
    </location>
</feature>
<feature type="region of interest" description="Disordered" evidence="1">
    <location>
        <begin position="788"/>
        <end position="807"/>
    </location>
</feature>
<reference evidence="2" key="1">
    <citation type="journal article" date="2016" name="Gigascience">
        <title>De novo construction of an expanded transcriptome assembly for the western tarnished plant bug, Lygus hesperus.</title>
        <authorList>
            <person name="Tassone E.E."/>
            <person name="Geib S.M."/>
            <person name="Hall B."/>
            <person name="Fabrick J.A."/>
            <person name="Brent C.S."/>
            <person name="Hull J.J."/>
        </authorList>
    </citation>
    <scope>NUCLEOTIDE SEQUENCE</scope>
</reference>
<feature type="compositionally biased region" description="Basic and acidic residues" evidence="1">
    <location>
        <begin position="1503"/>
        <end position="1535"/>
    </location>
</feature>
<feature type="region of interest" description="Disordered" evidence="1">
    <location>
        <begin position="1"/>
        <end position="26"/>
    </location>
</feature>
<feature type="compositionally biased region" description="Basic and acidic residues" evidence="1">
    <location>
        <begin position="1604"/>
        <end position="1615"/>
    </location>
</feature>